<evidence type="ECO:0000259" key="7">
    <source>
        <dbReference type="PROSITE" id="PS50109"/>
    </source>
</evidence>
<dbReference type="EMBL" id="LPUY01000138">
    <property type="protein sequence ID" value="KUP90561.1"/>
    <property type="molecule type" value="Genomic_DNA"/>
</dbReference>
<dbReference type="CDD" id="cd00082">
    <property type="entry name" value="HisKA"/>
    <property type="match status" value="1"/>
</dbReference>
<dbReference type="Proteomes" id="UP000068382">
    <property type="component" value="Unassembled WGS sequence"/>
</dbReference>
<dbReference type="EC" id="2.7.13.3" evidence="2"/>
<organism evidence="8 9">
    <name type="scientific">Tritonibacter horizontis</name>
    <dbReference type="NCBI Taxonomy" id="1768241"/>
    <lineage>
        <taxon>Bacteria</taxon>
        <taxon>Pseudomonadati</taxon>
        <taxon>Pseudomonadota</taxon>
        <taxon>Alphaproteobacteria</taxon>
        <taxon>Rhodobacterales</taxon>
        <taxon>Paracoccaceae</taxon>
        <taxon>Tritonibacter</taxon>
    </lineage>
</organism>
<dbReference type="Pfam" id="PF02518">
    <property type="entry name" value="HATPase_c"/>
    <property type="match status" value="1"/>
</dbReference>
<dbReference type="InterPro" id="IPR036097">
    <property type="entry name" value="HisK_dim/P_sf"/>
</dbReference>
<dbReference type="InterPro" id="IPR050351">
    <property type="entry name" value="BphY/WalK/GraS-like"/>
</dbReference>
<gene>
    <name evidence="8" type="primary">cph1_12</name>
    <name evidence="8" type="ORF">TRIHO_44260</name>
</gene>
<dbReference type="InterPro" id="IPR003661">
    <property type="entry name" value="HisK_dim/P_dom"/>
</dbReference>
<dbReference type="Gene3D" id="3.30.565.10">
    <property type="entry name" value="Histidine kinase-like ATPase, C-terminal domain"/>
    <property type="match status" value="1"/>
</dbReference>
<dbReference type="PROSITE" id="PS50109">
    <property type="entry name" value="HIS_KIN"/>
    <property type="match status" value="1"/>
</dbReference>
<keyword evidence="3" id="KW-0597">Phosphoprotein</keyword>
<dbReference type="SMART" id="SM00387">
    <property type="entry name" value="HATPase_c"/>
    <property type="match status" value="1"/>
</dbReference>
<evidence type="ECO:0000313" key="8">
    <source>
        <dbReference type="EMBL" id="KUP90561.1"/>
    </source>
</evidence>
<keyword evidence="9" id="KW-1185">Reference proteome</keyword>
<dbReference type="OrthoDB" id="9795133at2"/>
<evidence type="ECO:0000256" key="1">
    <source>
        <dbReference type="ARBA" id="ARBA00000085"/>
    </source>
</evidence>
<dbReference type="SMART" id="SM00388">
    <property type="entry name" value="HisKA"/>
    <property type="match status" value="1"/>
</dbReference>
<dbReference type="AlphaFoldDB" id="A0A132BQ93"/>
<name>A0A132BQ93_9RHOB</name>
<sequence length="410" mass="45357">MNISVEPMTPSSVVETAFDVLPRAALVVDREAQIVYRNSLAKHEWHWPGEAPPPNLDDLFVGNRKELRTEIIACASGGIIVLRKRGDDTAEALRFEVAALRQQDGRPKHFVLLQDLSQRGKRAFAHMNAELKAANAEGAEVRRHNLKLRQQQDALAEANRQLADLNAALQRSNRELDDFAHITSHDLREPIRGVAINAKLLLKEHLSPAVEKRLNRILVLCDRMDRLNVDLLQYAKLTTQTNVAAVTDPGPVLRDIRQSLTEMLTDRSATLEVATELPTVALAVPQTKTVFQNLIVNGLKYNRSLRKIVRVGFAKTAMLRGTPVNDVFFVEDNGTGIEDRNRESVFKMFNRLHSDAAFGEGTGAGLAFVKKIAETSGGWVDFQSPPDGGTIFYVALPLASPEATSEANPP</sequence>
<dbReference type="PANTHER" id="PTHR42878:SF15">
    <property type="entry name" value="BACTERIOPHYTOCHROME"/>
    <property type="match status" value="1"/>
</dbReference>
<dbReference type="GO" id="GO:0030295">
    <property type="term" value="F:protein kinase activator activity"/>
    <property type="evidence" value="ECO:0007669"/>
    <property type="project" value="TreeGrafter"/>
</dbReference>
<keyword evidence="6" id="KW-0175">Coiled coil</keyword>
<comment type="caution">
    <text evidence="8">The sequence shown here is derived from an EMBL/GenBank/DDBJ whole genome shotgun (WGS) entry which is preliminary data.</text>
</comment>
<dbReference type="RefSeq" id="WP_131811242.1">
    <property type="nucleotide sequence ID" value="NZ_LPUY01000138.1"/>
</dbReference>
<dbReference type="GO" id="GO:0007234">
    <property type="term" value="P:osmosensory signaling via phosphorelay pathway"/>
    <property type="evidence" value="ECO:0007669"/>
    <property type="project" value="TreeGrafter"/>
</dbReference>
<comment type="catalytic activity">
    <reaction evidence="1">
        <text>ATP + protein L-histidine = ADP + protein N-phospho-L-histidine.</text>
        <dbReference type="EC" id="2.7.13.3"/>
    </reaction>
</comment>
<dbReference type="GO" id="GO:0000156">
    <property type="term" value="F:phosphorelay response regulator activity"/>
    <property type="evidence" value="ECO:0007669"/>
    <property type="project" value="TreeGrafter"/>
</dbReference>
<reference evidence="8 9" key="1">
    <citation type="submission" date="2015-12" db="EMBL/GenBank/DDBJ databases">
        <title>Genome sequence of the marine Rhodobacteraceae strain O3.65, Candidatus Tritonibacter horizontis.</title>
        <authorList>
            <person name="Poehlein A."/>
            <person name="Giebel H.A."/>
            <person name="Voget S."/>
            <person name="Brinkhoff T."/>
        </authorList>
    </citation>
    <scope>NUCLEOTIDE SEQUENCE [LARGE SCALE GENOMIC DNA]</scope>
    <source>
        <strain evidence="8 9">O3.65</strain>
    </source>
</reference>
<dbReference type="PANTHER" id="PTHR42878">
    <property type="entry name" value="TWO-COMPONENT HISTIDINE KINASE"/>
    <property type="match status" value="1"/>
</dbReference>
<dbReference type="InterPro" id="IPR003594">
    <property type="entry name" value="HATPase_dom"/>
</dbReference>
<keyword evidence="5" id="KW-0418">Kinase</keyword>
<evidence type="ECO:0000256" key="3">
    <source>
        <dbReference type="ARBA" id="ARBA00022553"/>
    </source>
</evidence>
<dbReference type="Pfam" id="PF00512">
    <property type="entry name" value="HisKA"/>
    <property type="match status" value="1"/>
</dbReference>
<accession>A0A132BQ93</accession>
<dbReference type="SUPFAM" id="SSF47384">
    <property type="entry name" value="Homodimeric domain of signal transducing histidine kinase"/>
    <property type="match status" value="1"/>
</dbReference>
<protein>
    <recommendedName>
        <fullName evidence="2">histidine kinase</fullName>
        <ecNumber evidence="2">2.7.13.3</ecNumber>
    </recommendedName>
</protein>
<evidence type="ECO:0000313" key="9">
    <source>
        <dbReference type="Proteomes" id="UP000068382"/>
    </source>
</evidence>
<keyword evidence="4 8" id="KW-0808">Transferase</keyword>
<dbReference type="InterPro" id="IPR005467">
    <property type="entry name" value="His_kinase_dom"/>
</dbReference>
<dbReference type="SUPFAM" id="SSF55874">
    <property type="entry name" value="ATPase domain of HSP90 chaperone/DNA topoisomerase II/histidine kinase"/>
    <property type="match status" value="1"/>
</dbReference>
<dbReference type="GO" id="GO:0000155">
    <property type="term" value="F:phosphorelay sensor kinase activity"/>
    <property type="evidence" value="ECO:0007669"/>
    <property type="project" value="InterPro"/>
</dbReference>
<feature type="coiled-coil region" evidence="6">
    <location>
        <begin position="141"/>
        <end position="175"/>
    </location>
</feature>
<dbReference type="InterPro" id="IPR004358">
    <property type="entry name" value="Sig_transdc_His_kin-like_C"/>
</dbReference>
<evidence type="ECO:0000256" key="6">
    <source>
        <dbReference type="SAM" id="Coils"/>
    </source>
</evidence>
<evidence type="ECO:0000256" key="4">
    <source>
        <dbReference type="ARBA" id="ARBA00022679"/>
    </source>
</evidence>
<dbReference type="Gene3D" id="1.10.287.130">
    <property type="match status" value="1"/>
</dbReference>
<dbReference type="PRINTS" id="PR00344">
    <property type="entry name" value="BCTRLSENSOR"/>
</dbReference>
<dbReference type="InterPro" id="IPR036890">
    <property type="entry name" value="HATPase_C_sf"/>
</dbReference>
<feature type="domain" description="Histidine kinase" evidence="7">
    <location>
        <begin position="182"/>
        <end position="400"/>
    </location>
</feature>
<evidence type="ECO:0000256" key="2">
    <source>
        <dbReference type="ARBA" id="ARBA00012438"/>
    </source>
</evidence>
<evidence type="ECO:0000256" key="5">
    <source>
        <dbReference type="ARBA" id="ARBA00022777"/>
    </source>
</evidence>
<proteinExistence type="predicted"/>